<dbReference type="EMBL" id="BMAV01016105">
    <property type="protein sequence ID" value="GFY66563.1"/>
    <property type="molecule type" value="Genomic_DNA"/>
</dbReference>
<evidence type="ECO:0000313" key="1">
    <source>
        <dbReference type="EMBL" id="GFY66563.1"/>
    </source>
</evidence>
<reference evidence="1" key="1">
    <citation type="submission" date="2020-08" db="EMBL/GenBank/DDBJ databases">
        <title>Multicomponent nature underlies the extraordinary mechanical properties of spider dragline silk.</title>
        <authorList>
            <person name="Kono N."/>
            <person name="Nakamura H."/>
            <person name="Mori M."/>
            <person name="Yoshida Y."/>
            <person name="Ohtoshi R."/>
            <person name="Malay A.D."/>
            <person name="Moran D.A.P."/>
            <person name="Tomita M."/>
            <person name="Numata K."/>
            <person name="Arakawa K."/>
        </authorList>
    </citation>
    <scope>NUCLEOTIDE SEQUENCE</scope>
</reference>
<gene>
    <name evidence="1" type="ORF">TNIN_140941</name>
</gene>
<dbReference type="Proteomes" id="UP000886998">
    <property type="component" value="Unassembled WGS sequence"/>
</dbReference>
<protein>
    <submittedName>
        <fullName evidence="1">Uncharacterized protein</fullName>
    </submittedName>
</protein>
<accession>A0A8X6Y6F8</accession>
<proteinExistence type="predicted"/>
<keyword evidence="2" id="KW-1185">Reference proteome</keyword>
<name>A0A8X6Y6F8_9ARAC</name>
<organism evidence="1 2">
    <name type="scientific">Trichonephila inaurata madagascariensis</name>
    <dbReference type="NCBI Taxonomy" id="2747483"/>
    <lineage>
        <taxon>Eukaryota</taxon>
        <taxon>Metazoa</taxon>
        <taxon>Ecdysozoa</taxon>
        <taxon>Arthropoda</taxon>
        <taxon>Chelicerata</taxon>
        <taxon>Arachnida</taxon>
        <taxon>Araneae</taxon>
        <taxon>Araneomorphae</taxon>
        <taxon>Entelegynae</taxon>
        <taxon>Araneoidea</taxon>
        <taxon>Nephilidae</taxon>
        <taxon>Trichonephila</taxon>
        <taxon>Trichonephila inaurata</taxon>
    </lineage>
</organism>
<comment type="caution">
    <text evidence="1">The sequence shown here is derived from an EMBL/GenBank/DDBJ whole genome shotgun (WGS) entry which is preliminary data.</text>
</comment>
<dbReference type="AlphaFoldDB" id="A0A8X6Y6F8"/>
<evidence type="ECO:0000313" key="2">
    <source>
        <dbReference type="Proteomes" id="UP000886998"/>
    </source>
</evidence>
<sequence length="81" mass="9120">MEGLGLEMECVISRSENLFPTPRCPTFDSFSFLGKMPEQHSVVRLTQSNSLTSIHRACAVCFQKEQAQKGIRNDKYPCPPT</sequence>